<dbReference type="EMBL" id="JBIGHY010000007">
    <property type="protein sequence ID" value="MFG6415979.1"/>
    <property type="molecule type" value="Genomic_DNA"/>
</dbReference>
<feature type="region of interest" description="Disordered" evidence="1">
    <location>
        <begin position="1"/>
        <end position="21"/>
    </location>
</feature>
<evidence type="ECO:0000313" key="2">
    <source>
        <dbReference type="EMBL" id="MFG6415979.1"/>
    </source>
</evidence>
<sequence length="119" mass="11322">MLAKDTVGGAAARAGSGGNATVTFSGALPAGVTATEGVVAVARGTAPGSYTLNYQLCEAAAATNCQTASVALTVPVPVIRAVADTATLGVGETASLLTNDLLDGIAATPTTVVATATGT</sequence>
<dbReference type="RefSeq" id="WP_394472048.1">
    <property type="nucleotide sequence ID" value="NZ_JBIGHY010000007.1"/>
</dbReference>
<protein>
    <submittedName>
        <fullName evidence="2">Uncharacterized protein</fullName>
    </submittedName>
</protein>
<gene>
    <name evidence="2" type="ORF">ACG02S_18955</name>
</gene>
<name>A0ABW7ER60_9BURK</name>
<evidence type="ECO:0000256" key="1">
    <source>
        <dbReference type="SAM" id="MobiDB-lite"/>
    </source>
</evidence>
<proteinExistence type="predicted"/>
<comment type="caution">
    <text evidence="2">The sequence shown here is derived from an EMBL/GenBank/DDBJ whole genome shotgun (WGS) entry which is preliminary data.</text>
</comment>
<keyword evidence="3" id="KW-1185">Reference proteome</keyword>
<accession>A0ABW7ER60</accession>
<reference evidence="2 3" key="1">
    <citation type="submission" date="2024-09" db="EMBL/GenBank/DDBJ databases">
        <title>Novel species of the genus Pelomonas and Roseateles isolated from streams.</title>
        <authorList>
            <person name="Lu H."/>
        </authorList>
    </citation>
    <scope>NUCLEOTIDE SEQUENCE [LARGE SCALE GENOMIC DNA]</scope>
    <source>
        <strain evidence="2 3">DC23W</strain>
    </source>
</reference>
<dbReference type="Proteomes" id="UP001606300">
    <property type="component" value="Unassembled WGS sequence"/>
</dbReference>
<organism evidence="2 3">
    <name type="scientific">Pelomonas dachongensis</name>
    <dbReference type="NCBI Taxonomy" id="3299029"/>
    <lineage>
        <taxon>Bacteria</taxon>
        <taxon>Pseudomonadati</taxon>
        <taxon>Pseudomonadota</taxon>
        <taxon>Betaproteobacteria</taxon>
        <taxon>Burkholderiales</taxon>
        <taxon>Sphaerotilaceae</taxon>
        <taxon>Roseateles</taxon>
    </lineage>
</organism>
<evidence type="ECO:0000313" key="3">
    <source>
        <dbReference type="Proteomes" id="UP001606300"/>
    </source>
</evidence>